<keyword evidence="3" id="KW-1185">Reference proteome</keyword>
<reference evidence="1" key="1">
    <citation type="submission" date="2007-04" db="EMBL/GenBank/DDBJ databases">
        <title>Annotation of Pediculus humanus corporis strain USDA.</title>
        <authorList>
            <person name="Kirkness E."/>
            <person name="Hannick L."/>
            <person name="Hass B."/>
            <person name="Bruggner R."/>
            <person name="Lawson D."/>
            <person name="Bidwell S."/>
            <person name="Joardar V."/>
            <person name="Caler E."/>
            <person name="Walenz B."/>
            <person name="Inman J."/>
            <person name="Schobel S."/>
            <person name="Galinsky K."/>
            <person name="Amedeo P."/>
            <person name="Strausberg R."/>
        </authorList>
    </citation>
    <scope>NUCLEOTIDE SEQUENCE</scope>
    <source>
        <strain evidence="1">USDA</strain>
    </source>
</reference>
<evidence type="ECO:0000313" key="2">
    <source>
        <dbReference type="EnsemblMetazoa" id="PHUM311820-PA"/>
    </source>
</evidence>
<dbReference type="Gene3D" id="2.60.40.10">
    <property type="entry name" value="Immunoglobulins"/>
    <property type="match status" value="1"/>
</dbReference>
<organism>
    <name type="scientific">Pediculus humanus subsp. corporis</name>
    <name type="common">Body louse</name>
    <dbReference type="NCBI Taxonomy" id="121224"/>
    <lineage>
        <taxon>Eukaryota</taxon>
        <taxon>Metazoa</taxon>
        <taxon>Ecdysozoa</taxon>
        <taxon>Arthropoda</taxon>
        <taxon>Hexapoda</taxon>
        <taxon>Insecta</taxon>
        <taxon>Pterygota</taxon>
        <taxon>Neoptera</taxon>
        <taxon>Paraneoptera</taxon>
        <taxon>Psocodea</taxon>
        <taxon>Troctomorpha</taxon>
        <taxon>Phthiraptera</taxon>
        <taxon>Anoplura</taxon>
        <taxon>Pediculidae</taxon>
        <taxon>Pediculus</taxon>
    </lineage>
</organism>
<dbReference type="EMBL" id="DS235315">
    <property type="protein sequence ID" value="EEB14616.1"/>
    <property type="molecule type" value="Genomic_DNA"/>
</dbReference>
<proteinExistence type="predicted"/>
<dbReference type="GeneID" id="8235926"/>
<dbReference type="RefSeq" id="XP_002427354.1">
    <property type="nucleotide sequence ID" value="XM_002427309.1"/>
</dbReference>
<dbReference type="EnsemblMetazoa" id="PHUM311820-RA">
    <property type="protein sequence ID" value="PHUM311820-PA"/>
    <property type="gene ID" value="PHUM311820"/>
</dbReference>
<dbReference type="AlphaFoldDB" id="E0VML0"/>
<dbReference type="InterPro" id="IPR013783">
    <property type="entry name" value="Ig-like_fold"/>
</dbReference>
<evidence type="ECO:0000313" key="1">
    <source>
        <dbReference type="EMBL" id="EEB14616.1"/>
    </source>
</evidence>
<dbReference type="KEGG" id="phu:Phum_PHUM311820"/>
<dbReference type="EMBL" id="AAZO01003617">
    <property type="status" value="NOT_ANNOTATED_CDS"/>
    <property type="molecule type" value="Genomic_DNA"/>
</dbReference>
<sequence length="70" mass="8081">MPFSFSFYEKLALVKEVHAVLKQTALLPCDITSSVKGDSVILVVWYKDEMTPIYSLKHTQKLFLKKTFLN</sequence>
<protein>
    <submittedName>
        <fullName evidence="1 2">Uncharacterized protein</fullName>
    </submittedName>
</protein>
<dbReference type="CTD" id="8235926"/>
<evidence type="ECO:0000313" key="3">
    <source>
        <dbReference type="Proteomes" id="UP000009046"/>
    </source>
</evidence>
<accession>E0VML0</accession>
<dbReference type="HOGENOM" id="CLU_2760855_0_0_1"/>
<gene>
    <name evidence="2" type="primary">8235926</name>
    <name evidence="1" type="ORF">Phum_PHUM311820</name>
</gene>
<reference evidence="2" key="3">
    <citation type="submission" date="2021-02" db="UniProtKB">
        <authorList>
            <consortium name="EnsemblMetazoa"/>
        </authorList>
    </citation>
    <scope>IDENTIFICATION</scope>
    <source>
        <strain evidence="2">USDA</strain>
    </source>
</reference>
<dbReference type="OrthoDB" id="10048737at2759"/>
<dbReference type="VEuPathDB" id="VectorBase:PHUM311820"/>
<name>E0VML0_PEDHC</name>
<dbReference type="InParanoid" id="E0VML0"/>
<reference evidence="1" key="2">
    <citation type="submission" date="2007-04" db="EMBL/GenBank/DDBJ databases">
        <title>The genome of the human body louse.</title>
        <authorList>
            <consortium name="The Human Body Louse Genome Consortium"/>
            <person name="Kirkness E."/>
            <person name="Walenz B."/>
            <person name="Hass B."/>
            <person name="Bruggner R."/>
            <person name="Strausberg R."/>
        </authorList>
    </citation>
    <scope>NUCLEOTIDE SEQUENCE</scope>
    <source>
        <strain evidence="1">USDA</strain>
    </source>
</reference>
<dbReference type="Proteomes" id="UP000009046">
    <property type="component" value="Unassembled WGS sequence"/>
</dbReference>